<evidence type="ECO:0000256" key="2">
    <source>
        <dbReference type="ARBA" id="ARBA00003616"/>
    </source>
</evidence>
<comment type="catalytic activity">
    <reaction evidence="19">
        <text>5,6-dihydrothymine + NAD(+) = thymine + NADH + H(+)</text>
        <dbReference type="Rhea" id="RHEA:28791"/>
        <dbReference type="ChEBI" id="CHEBI:15378"/>
        <dbReference type="ChEBI" id="CHEBI:17821"/>
        <dbReference type="ChEBI" id="CHEBI:27468"/>
        <dbReference type="ChEBI" id="CHEBI:57540"/>
        <dbReference type="ChEBI" id="CHEBI:57945"/>
        <dbReference type="EC" id="1.3.1.1"/>
    </reaction>
</comment>
<comment type="function">
    <text evidence="22">Involved in pyrimidine base degradation. Catalyzes physiologically the reduction of uracil to 5,6-dihydrouracil (DHU) by using NADH as a specific cosubstrate. It also catalyzes the reverse reaction and the reduction of thymine to 5,6-dihydrothymine (DHT).</text>
</comment>
<dbReference type="Gene3D" id="3.30.70.20">
    <property type="match status" value="1"/>
</dbReference>
<protein>
    <recommendedName>
        <fullName evidence="7">Dihydroorotate dehydrogenase B (NAD(+)), catalytic subunit</fullName>
        <ecNumber evidence="24">1.3.1.1</ecNumber>
        <ecNumber evidence="6">1.3.1.14</ecNumber>
    </recommendedName>
    <alternativeName>
        <fullName evidence="15">Dihydroorotate oxidase B</fullName>
    </alternativeName>
    <alternativeName>
        <fullName evidence="18">Dihydrothymine dehydrogenase</fullName>
    </alternativeName>
    <alternativeName>
        <fullName evidence="16">Dihydrouracil dehydrogenase</fullName>
    </alternativeName>
    <alternativeName>
        <fullName evidence="17">Orotate reductase (NADH)</fullName>
    </alternativeName>
</protein>
<dbReference type="GO" id="GO:0050661">
    <property type="term" value="F:NADP binding"/>
    <property type="evidence" value="ECO:0007669"/>
    <property type="project" value="TreeGrafter"/>
</dbReference>
<evidence type="ECO:0000256" key="8">
    <source>
        <dbReference type="ARBA" id="ARBA00022630"/>
    </source>
</evidence>
<evidence type="ECO:0000313" key="26">
    <source>
        <dbReference type="EMBL" id="MCR1899540.1"/>
    </source>
</evidence>
<dbReference type="PROSITE" id="PS51379">
    <property type="entry name" value="4FE4S_FER_2"/>
    <property type="match status" value="1"/>
</dbReference>
<dbReference type="SUPFAM" id="SSF51395">
    <property type="entry name" value="FMN-linked oxidoreductases"/>
    <property type="match status" value="1"/>
</dbReference>
<evidence type="ECO:0000256" key="20">
    <source>
        <dbReference type="ARBA" id="ARBA00048792"/>
    </source>
</evidence>
<name>A0AAE3HHL8_9FIRM</name>
<proteinExistence type="inferred from homology"/>
<comment type="similarity">
    <text evidence="5">Belongs to the dihydropyrimidine dehydrogenase family.</text>
</comment>
<dbReference type="EMBL" id="JANKAS010000010">
    <property type="protein sequence ID" value="MCR1899540.1"/>
    <property type="molecule type" value="Genomic_DNA"/>
</dbReference>
<evidence type="ECO:0000256" key="5">
    <source>
        <dbReference type="ARBA" id="ARBA00010804"/>
    </source>
</evidence>
<accession>A0AAE3HHL8</accession>
<dbReference type="GO" id="GO:0006210">
    <property type="term" value="P:thymine catabolic process"/>
    <property type="evidence" value="ECO:0007669"/>
    <property type="project" value="TreeGrafter"/>
</dbReference>
<comment type="subunit">
    <text evidence="23">Heterotetramer of 2 PreA and 2 PreT subunits.</text>
</comment>
<dbReference type="AlphaFoldDB" id="A0AAE3HHL8"/>
<dbReference type="GO" id="GO:0005737">
    <property type="term" value="C:cytoplasm"/>
    <property type="evidence" value="ECO:0007669"/>
    <property type="project" value="InterPro"/>
</dbReference>
<comment type="cofactor">
    <cofactor evidence="1">
        <name>FMN</name>
        <dbReference type="ChEBI" id="CHEBI:58210"/>
    </cofactor>
</comment>
<dbReference type="PROSITE" id="PS00198">
    <property type="entry name" value="4FE4S_FER_1"/>
    <property type="match status" value="1"/>
</dbReference>
<dbReference type="Gene3D" id="3.20.20.70">
    <property type="entry name" value="Aldolase class I"/>
    <property type="match status" value="1"/>
</dbReference>
<dbReference type="GO" id="GO:0051536">
    <property type="term" value="F:iron-sulfur cluster binding"/>
    <property type="evidence" value="ECO:0007669"/>
    <property type="project" value="UniProtKB-KW"/>
</dbReference>
<dbReference type="EC" id="1.3.1.1" evidence="24"/>
<evidence type="ECO:0000256" key="13">
    <source>
        <dbReference type="ARBA" id="ARBA00023014"/>
    </source>
</evidence>
<gene>
    <name evidence="26" type="ORF">NSA47_11135</name>
</gene>
<evidence type="ECO:0000256" key="7">
    <source>
        <dbReference type="ARBA" id="ARBA00018101"/>
    </source>
</evidence>
<keyword evidence="11" id="KW-0560">Oxidoreductase</keyword>
<dbReference type="Pfam" id="PF01180">
    <property type="entry name" value="DHO_dh"/>
    <property type="match status" value="1"/>
</dbReference>
<evidence type="ECO:0000256" key="17">
    <source>
        <dbReference type="ARBA" id="ARBA00032046"/>
    </source>
</evidence>
<dbReference type="RefSeq" id="WP_257532014.1">
    <property type="nucleotide sequence ID" value="NZ_JANKAS010000010.1"/>
</dbReference>
<evidence type="ECO:0000256" key="14">
    <source>
        <dbReference type="ARBA" id="ARBA00023027"/>
    </source>
</evidence>
<evidence type="ECO:0000256" key="21">
    <source>
        <dbReference type="ARBA" id="ARBA00048996"/>
    </source>
</evidence>
<evidence type="ECO:0000256" key="15">
    <source>
        <dbReference type="ARBA" id="ARBA00029718"/>
    </source>
</evidence>
<evidence type="ECO:0000256" key="9">
    <source>
        <dbReference type="ARBA" id="ARBA00022643"/>
    </source>
</evidence>
<evidence type="ECO:0000256" key="10">
    <source>
        <dbReference type="ARBA" id="ARBA00022723"/>
    </source>
</evidence>
<evidence type="ECO:0000256" key="6">
    <source>
        <dbReference type="ARBA" id="ARBA00012061"/>
    </source>
</evidence>
<evidence type="ECO:0000256" key="12">
    <source>
        <dbReference type="ARBA" id="ARBA00023004"/>
    </source>
</evidence>
<comment type="function">
    <text evidence="2">Catalyzes the conversion of dihydroorotate to orotate with NAD(+) as electron acceptor.</text>
</comment>
<evidence type="ECO:0000259" key="25">
    <source>
        <dbReference type="PROSITE" id="PS51379"/>
    </source>
</evidence>
<dbReference type="Pfam" id="PF00037">
    <property type="entry name" value="Fer4"/>
    <property type="match status" value="1"/>
</dbReference>
<dbReference type="InterPro" id="IPR013785">
    <property type="entry name" value="Aldolase_TIM"/>
</dbReference>
<organism evidence="26 27">
    <name type="scientific">Irregularibacter muris</name>
    <dbReference type="NCBI Taxonomy" id="1796619"/>
    <lineage>
        <taxon>Bacteria</taxon>
        <taxon>Bacillati</taxon>
        <taxon>Bacillota</taxon>
        <taxon>Clostridia</taxon>
        <taxon>Eubacteriales</taxon>
        <taxon>Eubacteriaceae</taxon>
        <taxon>Irregularibacter</taxon>
    </lineage>
</organism>
<dbReference type="InterPro" id="IPR005720">
    <property type="entry name" value="Dihydroorotate_DH_cat"/>
</dbReference>
<dbReference type="SUPFAM" id="SSF54862">
    <property type="entry name" value="4Fe-4S ferredoxins"/>
    <property type="match status" value="1"/>
</dbReference>
<keyword evidence="27" id="KW-1185">Reference proteome</keyword>
<comment type="catalytic activity">
    <reaction evidence="20">
        <text>5,6-dihydrouracil + NAD(+) = uracil + NADH + H(+)</text>
        <dbReference type="Rhea" id="RHEA:20189"/>
        <dbReference type="ChEBI" id="CHEBI:15378"/>
        <dbReference type="ChEBI" id="CHEBI:15901"/>
        <dbReference type="ChEBI" id="CHEBI:17568"/>
        <dbReference type="ChEBI" id="CHEBI:57540"/>
        <dbReference type="ChEBI" id="CHEBI:57945"/>
        <dbReference type="EC" id="1.3.1.1"/>
    </reaction>
</comment>
<evidence type="ECO:0000256" key="23">
    <source>
        <dbReference type="ARBA" id="ARBA00049714"/>
    </source>
</evidence>
<dbReference type="FunFam" id="3.20.20.70:FF:000027">
    <property type="entry name" value="Dihydropyrimidine dehydrogenase [NADP(+)]"/>
    <property type="match status" value="1"/>
</dbReference>
<evidence type="ECO:0000256" key="22">
    <source>
        <dbReference type="ARBA" id="ARBA00049578"/>
    </source>
</evidence>
<keyword evidence="10" id="KW-0479">Metal-binding</keyword>
<dbReference type="InterPro" id="IPR017900">
    <property type="entry name" value="4Fe4S_Fe_S_CS"/>
</dbReference>
<keyword evidence="14" id="KW-0520">NAD</keyword>
<comment type="pathway">
    <text evidence="3">Pyrimidine metabolism; UMP biosynthesis via de novo pathway; orotate from (S)-dihydroorotate (NAD(+) route): step 1/1.</text>
</comment>
<evidence type="ECO:0000256" key="19">
    <source>
        <dbReference type="ARBA" id="ARBA00047685"/>
    </source>
</evidence>
<comment type="catalytic activity">
    <reaction evidence="21">
        <text>(S)-dihydroorotate + NAD(+) = orotate + NADH + H(+)</text>
        <dbReference type="Rhea" id="RHEA:13513"/>
        <dbReference type="ChEBI" id="CHEBI:15378"/>
        <dbReference type="ChEBI" id="CHEBI:30839"/>
        <dbReference type="ChEBI" id="CHEBI:30864"/>
        <dbReference type="ChEBI" id="CHEBI:57540"/>
        <dbReference type="ChEBI" id="CHEBI:57945"/>
        <dbReference type="EC" id="1.3.1.14"/>
    </reaction>
</comment>
<keyword evidence="9" id="KW-0288">FMN</keyword>
<dbReference type="GO" id="GO:0004589">
    <property type="term" value="F:dihydroorotate dehydrogenase (NAD+) activity"/>
    <property type="evidence" value="ECO:0007669"/>
    <property type="project" value="UniProtKB-EC"/>
</dbReference>
<dbReference type="GO" id="GO:0004159">
    <property type="term" value="F:dihydropyrimidine dehydrogenase (NAD+) activity"/>
    <property type="evidence" value="ECO:0007669"/>
    <property type="project" value="UniProtKB-EC"/>
</dbReference>
<dbReference type="EC" id="1.3.1.14" evidence="6"/>
<evidence type="ECO:0000313" key="27">
    <source>
        <dbReference type="Proteomes" id="UP001205748"/>
    </source>
</evidence>
<keyword evidence="12" id="KW-0408">Iron</keyword>
<keyword evidence="8" id="KW-0285">Flavoprotein</keyword>
<dbReference type="InterPro" id="IPR017896">
    <property type="entry name" value="4Fe4S_Fe-S-bd"/>
</dbReference>
<evidence type="ECO:0000256" key="1">
    <source>
        <dbReference type="ARBA" id="ARBA00001917"/>
    </source>
</evidence>
<dbReference type="PANTHER" id="PTHR43073">
    <property type="entry name" value="DIHYDROPYRIMIDINE DEHYDROGENASE [NADP(+)]"/>
    <property type="match status" value="1"/>
</dbReference>
<dbReference type="GO" id="GO:0046872">
    <property type="term" value="F:metal ion binding"/>
    <property type="evidence" value="ECO:0007669"/>
    <property type="project" value="UniProtKB-KW"/>
</dbReference>
<evidence type="ECO:0000256" key="18">
    <source>
        <dbReference type="ARBA" id="ARBA00032722"/>
    </source>
</evidence>
<evidence type="ECO:0000256" key="16">
    <source>
        <dbReference type="ARBA" id="ARBA00030119"/>
    </source>
</evidence>
<evidence type="ECO:0000256" key="11">
    <source>
        <dbReference type="ARBA" id="ARBA00023002"/>
    </source>
</evidence>
<sequence length="372" mass="40041">MDLSVNFIGLSLKNPIIISAGPLTGSGEMMRKAVEAGVGAVVTKTIANEIRPNVRPRLVKGKGGIQNIELYSDFSLEEWENEIAYAKSYGAVVIANILGHTPSEIAYIARTVEGFGADALELGVSCPHGEGLEGVVSEPTELYNLTKEVVKRVDIPVMVKLSSNVSNIVKLAKAAEEGGASAISGIDTVRSIAGVDIERGKTLLPTYGGYSGPAIRPLGLAAIASISQAINIPVCGIGGIDSAQNVLEYMMLGASTVQICTSIMLKGHEHIGKIIKDLEEWMDQHQHKSFQEIRGIALASLKSFEEIKVEPYVSRVKNECNKQCFEQCAKVCIYQAIEKQGSRLQVNQEKCTGCGLCVSMCPNNVFELVWKE</sequence>
<keyword evidence="13" id="KW-0411">Iron-sulfur</keyword>
<reference evidence="26" key="1">
    <citation type="submission" date="2022-07" db="EMBL/GenBank/DDBJ databases">
        <title>Enhanced cultured diversity of the mouse gut microbiota enables custom-made synthetic communities.</title>
        <authorList>
            <person name="Afrizal A."/>
        </authorList>
    </citation>
    <scope>NUCLEOTIDE SEQUENCE</scope>
    <source>
        <strain evidence="26">DSM 28593</strain>
    </source>
</reference>
<comment type="caution">
    <text evidence="26">The sequence shown here is derived from an EMBL/GenBank/DDBJ whole genome shotgun (WGS) entry which is preliminary data.</text>
</comment>
<dbReference type="PANTHER" id="PTHR43073:SF2">
    <property type="entry name" value="DIHYDROPYRIMIDINE DEHYDROGENASE [NADP(+)]"/>
    <property type="match status" value="1"/>
</dbReference>
<evidence type="ECO:0000256" key="24">
    <source>
        <dbReference type="ARBA" id="ARBA00049728"/>
    </source>
</evidence>
<evidence type="ECO:0000256" key="3">
    <source>
        <dbReference type="ARBA" id="ARBA00004715"/>
    </source>
</evidence>
<comment type="similarity">
    <text evidence="4">Belongs to the dihydroorotate dehydrogenase family. Type 1 subfamily.</text>
</comment>
<evidence type="ECO:0000256" key="4">
    <source>
        <dbReference type="ARBA" id="ARBA00008008"/>
    </source>
</evidence>
<dbReference type="Proteomes" id="UP001205748">
    <property type="component" value="Unassembled WGS sequence"/>
</dbReference>
<feature type="domain" description="4Fe-4S ferredoxin-type" evidence="25">
    <location>
        <begin position="342"/>
        <end position="371"/>
    </location>
</feature>
<dbReference type="GO" id="GO:0002058">
    <property type="term" value="F:uracil binding"/>
    <property type="evidence" value="ECO:0007669"/>
    <property type="project" value="TreeGrafter"/>
</dbReference>
<dbReference type="GO" id="GO:0006212">
    <property type="term" value="P:uracil catabolic process"/>
    <property type="evidence" value="ECO:0007669"/>
    <property type="project" value="TreeGrafter"/>
</dbReference>